<evidence type="ECO:0000313" key="1">
    <source>
        <dbReference type="EMBL" id="KAJ1126411.1"/>
    </source>
</evidence>
<reference evidence="1" key="1">
    <citation type="journal article" date="2022" name="bioRxiv">
        <title>Sequencing and chromosome-scale assembly of the giantPleurodeles waltlgenome.</title>
        <authorList>
            <person name="Brown T."/>
            <person name="Elewa A."/>
            <person name="Iarovenko S."/>
            <person name="Subramanian E."/>
            <person name="Araus A.J."/>
            <person name="Petzold A."/>
            <person name="Susuki M."/>
            <person name="Suzuki K.-i.T."/>
            <person name="Hayashi T."/>
            <person name="Toyoda A."/>
            <person name="Oliveira C."/>
            <person name="Osipova E."/>
            <person name="Leigh N.D."/>
            <person name="Simon A."/>
            <person name="Yun M.H."/>
        </authorList>
    </citation>
    <scope>NUCLEOTIDE SEQUENCE</scope>
    <source>
        <strain evidence="1">20211129_DDA</strain>
        <tissue evidence="1">Liver</tissue>
    </source>
</reference>
<accession>A0AAV7PDK8</accession>
<name>A0AAV7PDK8_PLEWA</name>
<proteinExistence type="predicted"/>
<evidence type="ECO:0000313" key="2">
    <source>
        <dbReference type="Proteomes" id="UP001066276"/>
    </source>
</evidence>
<comment type="caution">
    <text evidence="1">The sequence shown here is derived from an EMBL/GenBank/DDBJ whole genome shotgun (WGS) entry which is preliminary data.</text>
</comment>
<gene>
    <name evidence="1" type="ORF">NDU88_004818</name>
</gene>
<sequence>MVLKRVSTHWKMPGGHSVHPFDGEKAEKCARGERSSQPILDILHRIATLDSLLQADQSHSVRRHFSALRQQHANAIMCLGLTSRPGRVNTGSVHLHVFPASSFHVADSPVATTVLRPVNPTPWPLSAAAAASPQPPRTPNLHGPHLRWVSAIPSRIICATLTSPGLCVWGATTPRHELFPASIRRLVSGQSSVRHSPSCSSLLHFVPQAVLPQRDISAALRAPQYELEPALNATSSQRLRRTFAKPRRSHFGQNK</sequence>
<dbReference type="AlphaFoldDB" id="A0AAV7PDK8"/>
<organism evidence="1 2">
    <name type="scientific">Pleurodeles waltl</name>
    <name type="common">Iberian ribbed newt</name>
    <dbReference type="NCBI Taxonomy" id="8319"/>
    <lineage>
        <taxon>Eukaryota</taxon>
        <taxon>Metazoa</taxon>
        <taxon>Chordata</taxon>
        <taxon>Craniata</taxon>
        <taxon>Vertebrata</taxon>
        <taxon>Euteleostomi</taxon>
        <taxon>Amphibia</taxon>
        <taxon>Batrachia</taxon>
        <taxon>Caudata</taxon>
        <taxon>Salamandroidea</taxon>
        <taxon>Salamandridae</taxon>
        <taxon>Pleurodelinae</taxon>
        <taxon>Pleurodeles</taxon>
    </lineage>
</organism>
<dbReference type="EMBL" id="JANPWB010000011">
    <property type="protein sequence ID" value="KAJ1126411.1"/>
    <property type="molecule type" value="Genomic_DNA"/>
</dbReference>
<keyword evidence="2" id="KW-1185">Reference proteome</keyword>
<protein>
    <submittedName>
        <fullName evidence="1">Uncharacterized protein</fullName>
    </submittedName>
</protein>
<dbReference type="Proteomes" id="UP001066276">
    <property type="component" value="Chromosome 7"/>
</dbReference>